<dbReference type="GO" id="GO:0015031">
    <property type="term" value="P:protein transport"/>
    <property type="evidence" value="ECO:0007669"/>
    <property type="project" value="UniProtKB-KW"/>
</dbReference>
<evidence type="ECO:0000313" key="12">
    <source>
        <dbReference type="Proteomes" id="UP000887575"/>
    </source>
</evidence>
<dbReference type="GO" id="GO:0000139">
    <property type="term" value="C:Golgi membrane"/>
    <property type="evidence" value="ECO:0007669"/>
    <property type="project" value="UniProtKB-SubCell"/>
</dbReference>
<evidence type="ECO:0000256" key="8">
    <source>
        <dbReference type="ARBA" id="ARBA00046280"/>
    </source>
</evidence>
<evidence type="ECO:0000256" key="7">
    <source>
        <dbReference type="ARBA" id="ARBA00023136"/>
    </source>
</evidence>
<dbReference type="SMART" id="SM00338">
    <property type="entry name" value="BRLZ"/>
    <property type="match status" value="1"/>
</dbReference>
<organism evidence="12 13">
    <name type="scientific">Mesorhabditis belari</name>
    <dbReference type="NCBI Taxonomy" id="2138241"/>
    <lineage>
        <taxon>Eukaryota</taxon>
        <taxon>Metazoa</taxon>
        <taxon>Ecdysozoa</taxon>
        <taxon>Nematoda</taxon>
        <taxon>Chromadorea</taxon>
        <taxon>Rhabditida</taxon>
        <taxon>Rhabditina</taxon>
        <taxon>Rhabditomorpha</taxon>
        <taxon>Rhabditoidea</taxon>
        <taxon>Rhabditidae</taxon>
        <taxon>Mesorhabditinae</taxon>
        <taxon>Mesorhabditis</taxon>
    </lineage>
</organism>
<keyword evidence="6" id="KW-0333">Golgi apparatus</keyword>
<dbReference type="PROSITE" id="PS50217">
    <property type="entry name" value="BZIP"/>
    <property type="match status" value="1"/>
</dbReference>
<feature type="compositionally biased region" description="Basic and acidic residues" evidence="9">
    <location>
        <begin position="221"/>
        <end position="230"/>
    </location>
</feature>
<dbReference type="PROSITE" id="PS00036">
    <property type="entry name" value="BZIP_BASIC"/>
    <property type="match status" value="1"/>
</dbReference>
<keyword evidence="12" id="KW-1185">Reference proteome</keyword>
<dbReference type="PROSITE" id="PS50192">
    <property type="entry name" value="T_SNARE"/>
    <property type="match status" value="1"/>
</dbReference>
<keyword evidence="4" id="KW-0653">Protein transport</keyword>
<feature type="domain" description="BZIP" evidence="11">
    <location>
        <begin position="254"/>
        <end position="317"/>
    </location>
</feature>
<keyword evidence="3" id="KW-0812">Transmembrane</keyword>
<name>A0AAF3EKX1_9BILA</name>
<dbReference type="InterPro" id="IPR004827">
    <property type="entry name" value="bZIP"/>
</dbReference>
<accession>A0AAF3EKX1</accession>
<keyword evidence="2" id="KW-0813">Transport</keyword>
<evidence type="ECO:0000259" key="10">
    <source>
        <dbReference type="PROSITE" id="PS50192"/>
    </source>
</evidence>
<evidence type="ECO:0000256" key="4">
    <source>
        <dbReference type="ARBA" id="ARBA00022927"/>
    </source>
</evidence>
<keyword evidence="7" id="KW-0472">Membrane</keyword>
<dbReference type="WBParaSite" id="MBELARI_LOCUS14683">
    <property type="protein sequence ID" value="MBELARI_LOCUS14683"/>
    <property type="gene ID" value="MBELARI_LOCUS14683"/>
</dbReference>
<evidence type="ECO:0000256" key="3">
    <source>
        <dbReference type="ARBA" id="ARBA00022692"/>
    </source>
</evidence>
<dbReference type="SUPFAM" id="SSF58038">
    <property type="entry name" value="SNARE fusion complex"/>
    <property type="match status" value="1"/>
</dbReference>
<evidence type="ECO:0000256" key="5">
    <source>
        <dbReference type="ARBA" id="ARBA00022989"/>
    </source>
</evidence>
<evidence type="ECO:0000259" key="11">
    <source>
        <dbReference type="PROSITE" id="PS50217"/>
    </source>
</evidence>
<evidence type="ECO:0000256" key="6">
    <source>
        <dbReference type="ARBA" id="ARBA00023034"/>
    </source>
</evidence>
<dbReference type="SMART" id="SM00397">
    <property type="entry name" value="t_SNARE"/>
    <property type="match status" value="1"/>
</dbReference>
<dbReference type="Proteomes" id="UP000887575">
    <property type="component" value="Unassembled WGS sequence"/>
</dbReference>
<reference evidence="13" key="1">
    <citation type="submission" date="2024-02" db="UniProtKB">
        <authorList>
            <consortium name="WormBaseParasite"/>
        </authorList>
    </citation>
    <scope>IDENTIFICATION</scope>
</reference>
<evidence type="ECO:0000313" key="13">
    <source>
        <dbReference type="WBParaSite" id="MBELARI_LOCUS14683"/>
    </source>
</evidence>
<evidence type="ECO:0000256" key="1">
    <source>
        <dbReference type="ARBA" id="ARBA00004394"/>
    </source>
</evidence>
<dbReference type="AlphaFoldDB" id="A0AAF3EKX1"/>
<feature type="domain" description="T-SNARE coiled-coil homology" evidence="10">
    <location>
        <begin position="19"/>
        <end position="81"/>
    </location>
</feature>
<dbReference type="InterPro" id="IPR046347">
    <property type="entry name" value="bZIP_sf"/>
</dbReference>
<evidence type="ECO:0008006" key="14">
    <source>
        <dbReference type="Google" id="ProtNLM"/>
    </source>
</evidence>
<dbReference type="CDD" id="cd14692">
    <property type="entry name" value="bZIP_ATF4"/>
    <property type="match status" value="1"/>
</dbReference>
<dbReference type="Gene3D" id="1.20.5.170">
    <property type="match status" value="1"/>
</dbReference>
<keyword evidence="5" id="KW-1133">Transmembrane helix</keyword>
<dbReference type="SUPFAM" id="SSF57959">
    <property type="entry name" value="Leucine zipper domain"/>
    <property type="match status" value="1"/>
</dbReference>
<feature type="compositionally biased region" description="Basic and acidic residues" evidence="9">
    <location>
        <begin position="261"/>
        <end position="271"/>
    </location>
</feature>
<dbReference type="Pfam" id="PF00170">
    <property type="entry name" value="bZIP_1"/>
    <property type="match status" value="1"/>
</dbReference>
<dbReference type="CDD" id="cd15853">
    <property type="entry name" value="SNARE_Bet1"/>
    <property type="match status" value="1"/>
</dbReference>
<dbReference type="InterPro" id="IPR039899">
    <property type="entry name" value="BET1_SNARE"/>
</dbReference>
<dbReference type="Gene3D" id="1.20.5.110">
    <property type="match status" value="1"/>
</dbReference>
<proteinExistence type="predicted"/>
<evidence type="ECO:0000256" key="2">
    <source>
        <dbReference type="ARBA" id="ARBA00022448"/>
    </source>
</evidence>
<dbReference type="InterPro" id="IPR000727">
    <property type="entry name" value="T_SNARE_dom"/>
</dbReference>
<dbReference type="PANTHER" id="PTHR12791">
    <property type="entry name" value="GOLGI SNARE BET1-RELATED"/>
    <property type="match status" value="1"/>
</dbReference>
<sequence length="333" mass="38161">MAYRGNMRGSPNNGPHFGQILEQQNDNKVDDLATKVSALKRITLDIGEEVRSQNRLLNDMDTEFDSGKGLLQGAMRRLGIVGRSGGKNMLLALNSFFAISVPFHEMSFSQADAPYEWSPEIFEYYQYEPLDSISSWSGTDYSPSTTYSTLCQCCVWLNSHLDSSIYPPQNLSTKTDDRFSFSTFESVQAANGFPTFPNSQSSNPGKQFPLLEDIEMFLEEEKRSKSEERNTTPSSDYSSSSDEILIQDGDGRMPKRREKKKQQNREAATRYREKKRKERQEAKQKEDVLRQQNEVLKIKIGEIQTEIDYLKRLMHEIGMDDEHIKYISPVVPL</sequence>
<comment type="subcellular location">
    <subcellularLocation>
        <location evidence="8">Endomembrane system</location>
        <topology evidence="8">Single-pass type IV membrane protein</topology>
    </subcellularLocation>
    <subcellularLocation>
        <location evidence="1">Golgi apparatus membrane</location>
    </subcellularLocation>
</comment>
<feature type="region of interest" description="Disordered" evidence="9">
    <location>
        <begin position="221"/>
        <end position="287"/>
    </location>
</feature>
<dbReference type="GO" id="GO:0003700">
    <property type="term" value="F:DNA-binding transcription factor activity"/>
    <property type="evidence" value="ECO:0007669"/>
    <property type="project" value="InterPro"/>
</dbReference>
<evidence type="ECO:0000256" key="9">
    <source>
        <dbReference type="SAM" id="MobiDB-lite"/>
    </source>
</evidence>
<protein>
    <recommendedName>
        <fullName evidence="14">BZIP domain-containing protein</fullName>
    </recommendedName>
</protein>
<feature type="compositionally biased region" description="Basic and acidic residues" evidence="9">
    <location>
        <begin position="278"/>
        <end position="287"/>
    </location>
</feature>